<dbReference type="InterPro" id="IPR017850">
    <property type="entry name" value="Alkaline_phosphatase_core_sf"/>
</dbReference>
<dbReference type="FunFam" id="3.30.1120.10:FF:000001">
    <property type="entry name" value="Arylsulfatase E"/>
    <property type="match status" value="1"/>
</dbReference>
<keyword evidence="6" id="KW-1133">Transmembrane helix</keyword>
<evidence type="ECO:0000256" key="3">
    <source>
        <dbReference type="ARBA" id="ARBA00022723"/>
    </source>
</evidence>
<dbReference type="GO" id="GO:0004773">
    <property type="term" value="F:steryl-sulfatase activity"/>
    <property type="evidence" value="ECO:0007669"/>
    <property type="project" value="Ensembl"/>
</dbReference>
<dbReference type="GO" id="GO:0046872">
    <property type="term" value="F:metal ion binding"/>
    <property type="evidence" value="ECO:0007669"/>
    <property type="project" value="UniProtKB-KW"/>
</dbReference>
<feature type="transmembrane region" description="Helical" evidence="6">
    <location>
        <begin position="107"/>
        <end position="127"/>
    </location>
</feature>
<dbReference type="Pfam" id="PF00884">
    <property type="entry name" value="Sulfatase"/>
    <property type="match status" value="1"/>
</dbReference>
<feature type="transmembrane region" description="Helical" evidence="6">
    <location>
        <begin position="78"/>
        <end position="100"/>
    </location>
</feature>
<organism evidence="8 9">
    <name type="scientific">Latimeria chalumnae</name>
    <name type="common">Coelacanth</name>
    <dbReference type="NCBI Taxonomy" id="7897"/>
    <lineage>
        <taxon>Eukaryota</taxon>
        <taxon>Metazoa</taxon>
        <taxon>Chordata</taxon>
        <taxon>Craniata</taxon>
        <taxon>Vertebrata</taxon>
        <taxon>Euteleostomi</taxon>
        <taxon>Coelacanthiformes</taxon>
        <taxon>Coelacanthidae</taxon>
        <taxon>Latimeria</taxon>
    </lineage>
</organism>
<dbReference type="EMBL" id="AFYH01183134">
    <property type="status" value="NOT_ANNOTATED_CDS"/>
    <property type="molecule type" value="Genomic_DNA"/>
</dbReference>
<dbReference type="Gene3D" id="3.40.720.10">
    <property type="entry name" value="Alkaline Phosphatase, subunit A"/>
    <property type="match status" value="1"/>
</dbReference>
<name>H3AGR5_LATCH</name>
<dbReference type="Gene3D" id="1.10.287.550">
    <property type="entry name" value="Helix hairpin bin"/>
    <property type="match status" value="1"/>
</dbReference>
<dbReference type="Proteomes" id="UP000008672">
    <property type="component" value="Unassembled WGS sequence"/>
</dbReference>
<dbReference type="SUPFAM" id="SSF53649">
    <property type="entry name" value="Alkaline phosphatase-like"/>
    <property type="match status" value="1"/>
</dbReference>
<accession>H3AGR5</accession>
<protein>
    <submittedName>
        <fullName evidence="8">Steroid sulfatase</fullName>
    </submittedName>
</protein>
<dbReference type="Pfam" id="PF14707">
    <property type="entry name" value="Sulfatase_C"/>
    <property type="match status" value="1"/>
</dbReference>
<evidence type="ECO:0000256" key="1">
    <source>
        <dbReference type="ARBA" id="ARBA00001913"/>
    </source>
</evidence>
<dbReference type="STRING" id="7897.ENSLACP00000008836"/>
<keyword evidence="3" id="KW-0479">Metal-binding</keyword>
<dbReference type="EMBL" id="AFYH01183133">
    <property type="status" value="NOT_ANNOTATED_CDS"/>
    <property type="molecule type" value="Genomic_DNA"/>
</dbReference>
<proteinExistence type="inferred from homology"/>
<keyword evidence="4" id="KW-0378">Hydrolase</keyword>
<dbReference type="PANTHER" id="PTHR42693:SF9">
    <property type="entry name" value="STERYL-SULFATASE"/>
    <property type="match status" value="1"/>
</dbReference>
<evidence type="ECO:0000259" key="7">
    <source>
        <dbReference type="Pfam" id="PF00884"/>
    </source>
</evidence>
<evidence type="ECO:0000313" key="9">
    <source>
        <dbReference type="Proteomes" id="UP000008672"/>
    </source>
</evidence>
<dbReference type="eggNOG" id="KOG3867">
    <property type="taxonomic scope" value="Eukaryota"/>
</dbReference>
<dbReference type="Gene3D" id="3.30.1120.10">
    <property type="match status" value="1"/>
</dbReference>
<dbReference type="EMBL" id="AFYH01183136">
    <property type="status" value="NOT_ANNOTATED_CDS"/>
    <property type="molecule type" value="Genomic_DNA"/>
</dbReference>
<dbReference type="InterPro" id="IPR050738">
    <property type="entry name" value="Sulfatase"/>
</dbReference>
<reference evidence="8" key="2">
    <citation type="submission" date="2025-08" db="UniProtKB">
        <authorList>
            <consortium name="Ensembl"/>
        </authorList>
    </citation>
    <scope>IDENTIFICATION</scope>
</reference>
<gene>
    <name evidence="8" type="primary">STS</name>
</gene>
<dbReference type="AlphaFoldDB" id="H3AGR5"/>
<keyword evidence="6" id="KW-0472">Membrane</keyword>
<dbReference type="EMBL" id="AFYH01183137">
    <property type="status" value="NOT_ANNOTATED_CDS"/>
    <property type="molecule type" value="Genomic_DNA"/>
</dbReference>
<dbReference type="InterPro" id="IPR000917">
    <property type="entry name" value="Sulfatase_N"/>
</dbReference>
<dbReference type="EMBL" id="AFYH01183135">
    <property type="status" value="NOT_ANNOTATED_CDS"/>
    <property type="molecule type" value="Genomic_DNA"/>
</dbReference>
<keyword evidence="6" id="KW-0812">Transmembrane</keyword>
<evidence type="ECO:0000313" key="8">
    <source>
        <dbReference type="Ensembl" id="ENSLACP00000008836.1"/>
    </source>
</evidence>
<keyword evidence="5" id="KW-0106">Calcium</keyword>
<reference evidence="8" key="3">
    <citation type="submission" date="2025-09" db="UniProtKB">
        <authorList>
            <consortium name="Ensembl"/>
        </authorList>
    </citation>
    <scope>IDENTIFICATION</scope>
</reference>
<dbReference type="GO" id="GO:0005783">
    <property type="term" value="C:endoplasmic reticulum"/>
    <property type="evidence" value="ECO:0007669"/>
    <property type="project" value="UniProtKB-ARBA"/>
</dbReference>
<evidence type="ECO:0000256" key="5">
    <source>
        <dbReference type="ARBA" id="ARBA00022837"/>
    </source>
</evidence>
<keyword evidence="9" id="KW-1185">Reference proteome</keyword>
<dbReference type="EMBL" id="AFYH01183138">
    <property type="status" value="NOT_ANNOTATED_CDS"/>
    <property type="molecule type" value="Genomic_DNA"/>
</dbReference>
<dbReference type="Bgee" id="ENSLACG00000007805">
    <property type="expression patterns" value="Expressed in pelvic fin and 4 other cell types or tissues"/>
</dbReference>
<dbReference type="OMA" id="MKWHHGH"/>
<evidence type="ECO:0000256" key="2">
    <source>
        <dbReference type="ARBA" id="ARBA00008779"/>
    </source>
</evidence>
<evidence type="ECO:0000256" key="4">
    <source>
        <dbReference type="ARBA" id="ARBA00022801"/>
    </source>
</evidence>
<dbReference type="InParanoid" id="H3AGR5"/>
<dbReference type="Ensembl" id="ENSLACT00000008905.1">
    <property type="protein sequence ID" value="ENSLACP00000008836.1"/>
    <property type="gene ID" value="ENSLACG00000007805.1"/>
</dbReference>
<feature type="domain" description="Sulfatase N-terminal" evidence="7">
    <location>
        <begin position="25"/>
        <end position="304"/>
    </location>
</feature>
<dbReference type="GeneTree" id="ENSGT00940000161153"/>
<comment type="similarity">
    <text evidence="2">Belongs to the sulfatase family.</text>
</comment>
<sequence length="471" mass="53811">GLLHFSCTFFLNVFIYFLSLSLPPGKWHLGLNCYSSDDFCHHPLSHGFDYFYGLTMTNLRDCKVGHGSVFVKGIQVRIVIPAQIVCIALITLALMHYVGLVSVSWKVVCYVALIGIILLGLLVFFFYNFSYLNCFLMRNQQIIQQPFSYETLTPRMTDEATQFIKRNSEQPFLLFLSFVQVHTALYASPTYERKSKHGLYGDAVEEVDWSIGQVLDTLDELNLTNNTLVYFTSDQGAHLEEISSAGEVHRGWNSIYKGGKSTNWEGGIRVPGLFRWPGMLPAGTHNNEPTSNMDIFPTVVNLAGSSLPNDRIIDGHDLMPLLQRQTLGSEHEFLFHYCNAYLNAVRWHPRHRNSTWKAFFFTPNFYPEDSDGCYNTHVCFCYGSFITHHDPPLLFDLSIDPSETVPLTPETEPYFYEILDIIQQAVSNHTRTLTSVPDQLSWSNVLWKPWLQPCCSSLSEFCYCDKESKQS</sequence>
<dbReference type="EMBL" id="AFYH01183139">
    <property type="status" value="NOT_ANNOTATED_CDS"/>
    <property type="molecule type" value="Genomic_DNA"/>
</dbReference>
<evidence type="ECO:0000256" key="6">
    <source>
        <dbReference type="SAM" id="Phobius"/>
    </source>
</evidence>
<reference evidence="9" key="1">
    <citation type="submission" date="2011-08" db="EMBL/GenBank/DDBJ databases">
        <title>The draft genome of Latimeria chalumnae.</title>
        <authorList>
            <person name="Di Palma F."/>
            <person name="Alfoldi J."/>
            <person name="Johnson J."/>
            <person name="Berlin A."/>
            <person name="Gnerre S."/>
            <person name="Jaffe D."/>
            <person name="MacCallum I."/>
            <person name="Young S."/>
            <person name="Walker B.J."/>
            <person name="Lander E."/>
            <person name="Lindblad-Toh K."/>
        </authorList>
    </citation>
    <scope>NUCLEOTIDE SEQUENCE [LARGE SCALE GENOMIC DNA]</scope>
    <source>
        <strain evidence="9">Wild caught</strain>
    </source>
</reference>
<comment type="cofactor">
    <cofactor evidence="1">
        <name>Ca(2+)</name>
        <dbReference type="ChEBI" id="CHEBI:29108"/>
    </cofactor>
</comment>
<dbReference type="GO" id="GO:0004065">
    <property type="term" value="F:arylsulfatase activity"/>
    <property type="evidence" value="ECO:0007669"/>
    <property type="project" value="TreeGrafter"/>
</dbReference>
<dbReference type="HOGENOM" id="CLU_006332_13_4_1"/>
<dbReference type="PANTHER" id="PTHR42693">
    <property type="entry name" value="ARYLSULFATASE FAMILY MEMBER"/>
    <property type="match status" value="1"/>
</dbReference>